<sequence length="30" mass="3496">MSLVTQSLVSPSHYFQWLSPEKRAISLLNY</sequence>
<dbReference type="EMBL" id="GBXM01086987">
    <property type="protein sequence ID" value="JAH21590.1"/>
    <property type="molecule type" value="Transcribed_RNA"/>
</dbReference>
<accession>A0A0E9RT55</accession>
<dbReference type="AlphaFoldDB" id="A0A0E9RT55"/>
<reference evidence="1" key="1">
    <citation type="submission" date="2014-11" db="EMBL/GenBank/DDBJ databases">
        <authorList>
            <person name="Amaro Gonzalez C."/>
        </authorList>
    </citation>
    <scope>NUCLEOTIDE SEQUENCE</scope>
</reference>
<reference evidence="1" key="2">
    <citation type="journal article" date="2015" name="Fish Shellfish Immunol.">
        <title>Early steps in the European eel (Anguilla anguilla)-Vibrio vulnificus interaction in the gills: Role of the RtxA13 toxin.</title>
        <authorList>
            <person name="Callol A."/>
            <person name="Pajuelo D."/>
            <person name="Ebbesson L."/>
            <person name="Teles M."/>
            <person name="MacKenzie S."/>
            <person name="Amaro C."/>
        </authorList>
    </citation>
    <scope>NUCLEOTIDE SEQUENCE</scope>
</reference>
<evidence type="ECO:0000313" key="1">
    <source>
        <dbReference type="EMBL" id="JAH32311.1"/>
    </source>
</evidence>
<dbReference type="EMBL" id="GBXM01076266">
    <property type="protein sequence ID" value="JAH32311.1"/>
    <property type="molecule type" value="Transcribed_RNA"/>
</dbReference>
<organism evidence="1">
    <name type="scientific">Anguilla anguilla</name>
    <name type="common">European freshwater eel</name>
    <name type="synonym">Muraena anguilla</name>
    <dbReference type="NCBI Taxonomy" id="7936"/>
    <lineage>
        <taxon>Eukaryota</taxon>
        <taxon>Metazoa</taxon>
        <taxon>Chordata</taxon>
        <taxon>Craniata</taxon>
        <taxon>Vertebrata</taxon>
        <taxon>Euteleostomi</taxon>
        <taxon>Actinopterygii</taxon>
        <taxon>Neopterygii</taxon>
        <taxon>Teleostei</taxon>
        <taxon>Anguilliformes</taxon>
        <taxon>Anguillidae</taxon>
        <taxon>Anguilla</taxon>
    </lineage>
</organism>
<name>A0A0E9RT55_ANGAN</name>
<proteinExistence type="predicted"/>
<protein>
    <submittedName>
        <fullName evidence="1">Uncharacterized protein</fullName>
    </submittedName>
</protein>